<evidence type="ECO:0000313" key="4">
    <source>
        <dbReference type="Proteomes" id="UP001322664"/>
    </source>
</evidence>
<name>A0ABZ0S603_9BACI</name>
<sequence>MLEENISERSAFMRLICGISMTSCGIGRIAHRPNCWTGHLMIAAGAMKIAEGVFQYCPMKAMMGTSMQNEQATSNTFDSQDFMSKEQVSQFMKEFSEAISGKSNDTTTSGNTSQNPS</sequence>
<dbReference type="Pfam" id="PF11127">
    <property type="entry name" value="YgaP-like_TM"/>
    <property type="match status" value="1"/>
</dbReference>
<feature type="region of interest" description="Disordered" evidence="1">
    <location>
        <begin position="95"/>
        <end position="117"/>
    </location>
</feature>
<evidence type="ECO:0000259" key="2">
    <source>
        <dbReference type="Pfam" id="PF11127"/>
    </source>
</evidence>
<keyword evidence="4" id="KW-1185">Reference proteome</keyword>
<dbReference type="InterPro" id="IPR021309">
    <property type="entry name" value="YgaP-like_TM"/>
</dbReference>
<feature type="domain" description="Inner membrane protein YgaP-like transmembrane" evidence="2">
    <location>
        <begin position="3"/>
        <end position="68"/>
    </location>
</feature>
<organism evidence="3 4">
    <name type="scientific">Lysinibacillus louembei</name>
    <dbReference type="NCBI Taxonomy" id="1470088"/>
    <lineage>
        <taxon>Bacteria</taxon>
        <taxon>Bacillati</taxon>
        <taxon>Bacillota</taxon>
        <taxon>Bacilli</taxon>
        <taxon>Bacillales</taxon>
        <taxon>Bacillaceae</taxon>
        <taxon>Lysinibacillus</taxon>
    </lineage>
</organism>
<evidence type="ECO:0000313" key="3">
    <source>
        <dbReference type="EMBL" id="WPK13667.1"/>
    </source>
</evidence>
<accession>A0ABZ0S603</accession>
<protein>
    <submittedName>
        <fullName evidence="3">DUF2892 domain-containing protein</fullName>
    </submittedName>
</protein>
<gene>
    <name evidence="3" type="ORF">R6U77_08405</name>
</gene>
<reference evidence="3 4" key="1">
    <citation type="submission" date="2023-09" db="EMBL/GenBank/DDBJ databases">
        <authorList>
            <person name="Page C.A."/>
            <person name="Perez-Diaz I.M."/>
        </authorList>
    </citation>
    <scope>NUCLEOTIDE SEQUENCE [LARGE SCALE GENOMIC DNA]</scope>
    <source>
        <strain evidence="3 4">Ll15</strain>
    </source>
</reference>
<dbReference type="EMBL" id="CP137624">
    <property type="protein sequence ID" value="WPK13667.1"/>
    <property type="molecule type" value="Genomic_DNA"/>
</dbReference>
<feature type="compositionally biased region" description="Polar residues" evidence="1">
    <location>
        <begin position="101"/>
        <end position="117"/>
    </location>
</feature>
<proteinExistence type="predicted"/>
<dbReference type="RefSeq" id="WP_319838132.1">
    <property type="nucleotide sequence ID" value="NZ_CP137624.1"/>
</dbReference>
<dbReference type="Proteomes" id="UP001322664">
    <property type="component" value="Chromosome"/>
</dbReference>
<evidence type="ECO:0000256" key="1">
    <source>
        <dbReference type="SAM" id="MobiDB-lite"/>
    </source>
</evidence>